<sequence>MQSEENNEPGSMESKEKSSGLPAIDPINVIVMVKNDDVPESTKNRKCFILLIVLVIAGALLAIIGGIMFPVVDKYIKEEVKQRVVISKSSETYDIWQDVPVPVYMQFYIFDIGNPEEVKKGKTPFLKQVGPFTYREHRTKYDIVWNANGTVTYKQNRTFNFEREMSAFGEEMEITTINPLVATIAQNLQWLSGALKIGLSLALSTMNEDIIMTRPVHELLWGYDDPALSFLHRINPDAFTTVNIGYFIRKNYTDDGVYTVHTGETDIQKLGIITNFNGADQLDIWTTPWANMLNGTDGTLGPPFRFDAEFSPVFVSDICRSIKGVYKKDVETPQGIKLRRFGGDHRDMLNATENPDNIGFCTPQTNCLPSGLLNSTLCQEPVDGFQLPVIFSFPHFLYGDPAVQKSVEGLRPIEEEHQTVLDQEPWTGLVLQVAKRLQINMYVKKVPDIGQTHDIQSLYFPIFWLNESSVVDDHWANKLKNDLFKPMHYATIAKISLIVVGGLLVLVGSFVLLMRRFFTAKTKSNQRGSNLSPSSRDVAYDKPVEDDERVSMISNSTLEEERMNGRGSIETYDGHWYDPETYDADGNDSISAAIQNTSEKQPLLQNTHEKRTLNLM</sequence>
<reference evidence="12" key="1">
    <citation type="journal article" date="2023" name="G3 (Bethesda)">
        <title>A reference genome for the long-term kleptoplast-retaining sea slug Elysia crispata morphotype clarki.</title>
        <authorList>
            <person name="Eastman K.E."/>
            <person name="Pendleton A.L."/>
            <person name="Shaikh M.A."/>
            <person name="Suttiyut T."/>
            <person name="Ogas R."/>
            <person name="Tomko P."/>
            <person name="Gavelis G."/>
            <person name="Widhalm J.R."/>
            <person name="Wisecaver J.H."/>
        </authorList>
    </citation>
    <scope>NUCLEOTIDE SEQUENCE</scope>
    <source>
        <strain evidence="12">ECLA1</strain>
    </source>
</reference>
<name>A0AAE0XT06_9GAST</name>
<comment type="similarity">
    <text evidence="2">Belongs to the CD36 family.</text>
</comment>
<dbReference type="PANTHER" id="PTHR11923:SF51">
    <property type="entry name" value="LYSOSOME MEMBRANE PROTEIN 2"/>
    <property type="match status" value="1"/>
</dbReference>
<evidence type="ECO:0000256" key="7">
    <source>
        <dbReference type="ARBA" id="ARBA00023157"/>
    </source>
</evidence>
<evidence type="ECO:0000256" key="10">
    <source>
        <dbReference type="SAM" id="MobiDB-lite"/>
    </source>
</evidence>
<comment type="caution">
    <text evidence="12">The sequence shown here is derived from an EMBL/GenBank/DDBJ whole genome shotgun (WGS) entry which is preliminary data.</text>
</comment>
<keyword evidence="13" id="KW-1185">Reference proteome</keyword>
<dbReference type="AlphaFoldDB" id="A0AAE0XT06"/>
<evidence type="ECO:0000256" key="4">
    <source>
        <dbReference type="ARBA" id="ARBA00022692"/>
    </source>
</evidence>
<evidence type="ECO:0000256" key="6">
    <source>
        <dbReference type="ARBA" id="ARBA00023136"/>
    </source>
</evidence>
<evidence type="ECO:0000313" key="13">
    <source>
        <dbReference type="Proteomes" id="UP001283361"/>
    </source>
</evidence>
<evidence type="ECO:0000256" key="8">
    <source>
        <dbReference type="ARBA" id="ARBA00023170"/>
    </source>
</evidence>
<organism evidence="12 13">
    <name type="scientific">Elysia crispata</name>
    <name type="common">lettuce slug</name>
    <dbReference type="NCBI Taxonomy" id="231223"/>
    <lineage>
        <taxon>Eukaryota</taxon>
        <taxon>Metazoa</taxon>
        <taxon>Spiralia</taxon>
        <taxon>Lophotrochozoa</taxon>
        <taxon>Mollusca</taxon>
        <taxon>Gastropoda</taxon>
        <taxon>Heterobranchia</taxon>
        <taxon>Euthyneura</taxon>
        <taxon>Panpulmonata</taxon>
        <taxon>Sacoglossa</taxon>
        <taxon>Placobranchoidea</taxon>
        <taxon>Plakobranchidae</taxon>
        <taxon>Elysia</taxon>
    </lineage>
</organism>
<evidence type="ECO:0000256" key="1">
    <source>
        <dbReference type="ARBA" id="ARBA00004651"/>
    </source>
</evidence>
<evidence type="ECO:0000256" key="2">
    <source>
        <dbReference type="ARBA" id="ARBA00010532"/>
    </source>
</evidence>
<keyword evidence="4 11" id="KW-0812">Transmembrane</keyword>
<dbReference type="GO" id="GO:0005886">
    <property type="term" value="C:plasma membrane"/>
    <property type="evidence" value="ECO:0007669"/>
    <property type="project" value="UniProtKB-SubCell"/>
</dbReference>
<evidence type="ECO:0000256" key="5">
    <source>
        <dbReference type="ARBA" id="ARBA00022989"/>
    </source>
</evidence>
<comment type="subcellular location">
    <subcellularLocation>
        <location evidence="1">Cell membrane</location>
        <topology evidence="1">Multi-pass membrane protein</topology>
    </subcellularLocation>
</comment>
<evidence type="ECO:0008006" key="14">
    <source>
        <dbReference type="Google" id="ProtNLM"/>
    </source>
</evidence>
<keyword evidence="5 11" id="KW-1133">Transmembrane helix</keyword>
<protein>
    <recommendedName>
        <fullName evidence="14">Scavenger receptor class B member 1</fullName>
    </recommendedName>
</protein>
<keyword evidence="8" id="KW-0675">Receptor</keyword>
<evidence type="ECO:0000256" key="11">
    <source>
        <dbReference type="SAM" id="Phobius"/>
    </source>
</evidence>
<feature type="transmembrane region" description="Helical" evidence="11">
    <location>
        <begin position="48"/>
        <end position="72"/>
    </location>
</feature>
<dbReference type="InterPro" id="IPR005428">
    <property type="entry name" value="CD36/SCARB1/SNMP1"/>
</dbReference>
<gene>
    <name evidence="12" type="ORF">RRG08_034442</name>
</gene>
<dbReference type="Proteomes" id="UP001283361">
    <property type="component" value="Unassembled WGS sequence"/>
</dbReference>
<dbReference type="EMBL" id="JAWDGP010007719">
    <property type="protein sequence ID" value="KAK3707383.1"/>
    <property type="molecule type" value="Genomic_DNA"/>
</dbReference>
<feature type="transmembrane region" description="Helical" evidence="11">
    <location>
        <begin position="495"/>
        <end position="514"/>
    </location>
</feature>
<dbReference type="PRINTS" id="PR01609">
    <property type="entry name" value="CD36FAMILY"/>
</dbReference>
<evidence type="ECO:0000313" key="12">
    <source>
        <dbReference type="EMBL" id="KAK3707383.1"/>
    </source>
</evidence>
<feature type="region of interest" description="Disordered" evidence="10">
    <location>
        <begin position="1"/>
        <end position="20"/>
    </location>
</feature>
<accession>A0AAE0XT06</accession>
<dbReference type="GO" id="GO:0005737">
    <property type="term" value="C:cytoplasm"/>
    <property type="evidence" value="ECO:0007669"/>
    <property type="project" value="TreeGrafter"/>
</dbReference>
<keyword evidence="3" id="KW-1003">Cell membrane</keyword>
<dbReference type="GO" id="GO:0005044">
    <property type="term" value="F:scavenger receptor activity"/>
    <property type="evidence" value="ECO:0007669"/>
    <property type="project" value="TreeGrafter"/>
</dbReference>
<keyword evidence="9" id="KW-0325">Glycoprotein</keyword>
<keyword evidence="6 11" id="KW-0472">Membrane</keyword>
<evidence type="ECO:0000256" key="9">
    <source>
        <dbReference type="ARBA" id="ARBA00023180"/>
    </source>
</evidence>
<dbReference type="PANTHER" id="PTHR11923">
    <property type="entry name" value="SCAVENGER RECEPTOR CLASS B TYPE-1 SR-B1"/>
    <property type="match status" value="1"/>
</dbReference>
<dbReference type="InterPro" id="IPR002159">
    <property type="entry name" value="CD36_fam"/>
</dbReference>
<keyword evidence="7" id="KW-1015">Disulfide bond</keyword>
<dbReference type="Pfam" id="PF01130">
    <property type="entry name" value="CD36"/>
    <property type="match status" value="1"/>
</dbReference>
<dbReference type="PRINTS" id="PR01610">
    <property type="entry name" value="CD36ANTIGEN"/>
</dbReference>
<evidence type="ECO:0000256" key="3">
    <source>
        <dbReference type="ARBA" id="ARBA00022475"/>
    </source>
</evidence>
<proteinExistence type="inferred from homology"/>